<dbReference type="PANTHER" id="PTHR30472:SF25">
    <property type="entry name" value="ABC TRANSPORTER PERMEASE PROTEIN MJ0876-RELATED"/>
    <property type="match status" value="1"/>
</dbReference>
<evidence type="ECO:0000256" key="5">
    <source>
        <dbReference type="ARBA" id="ARBA00022692"/>
    </source>
</evidence>
<name>A0A6N3C526_9FIRM</name>
<feature type="transmembrane region" description="Helical" evidence="8">
    <location>
        <begin position="271"/>
        <end position="298"/>
    </location>
</feature>
<sequence>MINSKSMNAKVNLSDNINNYNEYVNKKRLIIIVLFLVMLIIGIYAISKGSSQLNMLDTAMALLGQGSTKINTIIFKIRLPRVAMAIVAGIGLAISGCVMQSILKNPLASASTLGISQGASFGAAVAIVFLGTGGILTNTNASDAIVITNPYITSICAFLGSMISTFVVLALSKYKNVTPEVMILAGVALSSLFSGATALIQYFAEDLQVAAIVYWTFGDLGRASYREIYIVAIITAITFIYFFLNRFNYNALESGDQTAKGLGVNAELMRLVGMTLCSLTASVIVSFVGIINFIGLIAPHIIRTIIGNDYRFLLPASAIVGSILLLLSDTFARLIISPVILPIGAITSFLGAPLFLFILFKGADRK</sequence>
<evidence type="ECO:0000256" key="2">
    <source>
        <dbReference type="ARBA" id="ARBA00007935"/>
    </source>
</evidence>
<reference evidence="9" key="1">
    <citation type="submission" date="2019-11" db="EMBL/GenBank/DDBJ databases">
        <authorList>
            <person name="Feng L."/>
        </authorList>
    </citation>
    <scope>NUCLEOTIDE SEQUENCE</scope>
    <source>
        <strain evidence="9">IbartlettiiLFYP30</strain>
    </source>
</reference>
<feature type="transmembrane region" description="Helical" evidence="8">
    <location>
        <begin position="29"/>
        <end position="46"/>
    </location>
</feature>
<dbReference type="GO" id="GO:0022857">
    <property type="term" value="F:transmembrane transporter activity"/>
    <property type="evidence" value="ECO:0007669"/>
    <property type="project" value="InterPro"/>
</dbReference>
<dbReference type="PANTHER" id="PTHR30472">
    <property type="entry name" value="FERRIC ENTEROBACTIN TRANSPORT SYSTEM PERMEASE PROTEIN"/>
    <property type="match status" value="1"/>
</dbReference>
<evidence type="ECO:0000256" key="7">
    <source>
        <dbReference type="ARBA" id="ARBA00023136"/>
    </source>
</evidence>
<dbReference type="InterPro" id="IPR000522">
    <property type="entry name" value="ABC_transptr_permease_BtuC"/>
</dbReference>
<feature type="transmembrane region" description="Helical" evidence="8">
    <location>
        <begin position="115"/>
        <end position="139"/>
    </location>
</feature>
<dbReference type="GO" id="GO:0005886">
    <property type="term" value="C:plasma membrane"/>
    <property type="evidence" value="ECO:0007669"/>
    <property type="project" value="UniProtKB-SubCell"/>
</dbReference>
<keyword evidence="4" id="KW-1003">Cell membrane</keyword>
<proteinExistence type="inferred from homology"/>
<dbReference type="InterPro" id="IPR037294">
    <property type="entry name" value="ABC_BtuC-like"/>
</dbReference>
<dbReference type="Pfam" id="PF01032">
    <property type="entry name" value="FecCD"/>
    <property type="match status" value="1"/>
</dbReference>
<feature type="transmembrane region" description="Helical" evidence="8">
    <location>
        <begin position="82"/>
        <end position="103"/>
    </location>
</feature>
<dbReference type="FunFam" id="1.10.3470.10:FF:000001">
    <property type="entry name" value="Vitamin B12 ABC transporter permease BtuC"/>
    <property type="match status" value="1"/>
</dbReference>
<comment type="subcellular location">
    <subcellularLocation>
        <location evidence="1">Cell membrane</location>
        <topology evidence="1">Multi-pass membrane protein</topology>
    </subcellularLocation>
</comment>
<dbReference type="AlphaFoldDB" id="A0A6N3C526"/>
<evidence type="ECO:0000256" key="6">
    <source>
        <dbReference type="ARBA" id="ARBA00022989"/>
    </source>
</evidence>
<keyword evidence="5 8" id="KW-0812">Transmembrane</keyword>
<dbReference type="Gene3D" id="1.10.3470.10">
    <property type="entry name" value="ABC transporter involved in vitamin B12 uptake, BtuC"/>
    <property type="match status" value="1"/>
</dbReference>
<evidence type="ECO:0000256" key="8">
    <source>
        <dbReference type="SAM" id="Phobius"/>
    </source>
</evidence>
<keyword evidence="7 8" id="KW-0472">Membrane</keyword>
<dbReference type="GO" id="GO:0033214">
    <property type="term" value="P:siderophore-iron import into cell"/>
    <property type="evidence" value="ECO:0007669"/>
    <property type="project" value="TreeGrafter"/>
</dbReference>
<keyword evidence="3" id="KW-0813">Transport</keyword>
<evidence type="ECO:0000313" key="9">
    <source>
        <dbReference type="EMBL" id="VYU10129.1"/>
    </source>
</evidence>
<feature type="transmembrane region" description="Helical" evidence="8">
    <location>
        <begin position="151"/>
        <end position="171"/>
    </location>
</feature>
<evidence type="ECO:0000256" key="4">
    <source>
        <dbReference type="ARBA" id="ARBA00022475"/>
    </source>
</evidence>
<gene>
    <name evidence="9" type="primary">hmuU_2</name>
    <name evidence="9" type="ORF">IBLFYP30_01740</name>
</gene>
<evidence type="ECO:0000256" key="1">
    <source>
        <dbReference type="ARBA" id="ARBA00004651"/>
    </source>
</evidence>
<dbReference type="SUPFAM" id="SSF81345">
    <property type="entry name" value="ABC transporter involved in vitamin B12 uptake, BtuC"/>
    <property type="match status" value="1"/>
</dbReference>
<dbReference type="RefSeq" id="WP_024036997.1">
    <property type="nucleotide sequence ID" value="NZ_CACRUE010000026.1"/>
</dbReference>
<feature type="transmembrane region" description="Helical" evidence="8">
    <location>
        <begin position="339"/>
        <end position="360"/>
    </location>
</feature>
<evidence type="ECO:0000256" key="3">
    <source>
        <dbReference type="ARBA" id="ARBA00022448"/>
    </source>
</evidence>
<comment type="similarity">
    <text evidence="2">Belongs to the binding-protein-dependent transport system permease family. FecCD subfamily.</text>
</comment>
<organism evidence="9">
    <name type="scientific">Intestinibacter bartlettii</name>
    <dbReference type="NCBI Taxonomy" id="261299"/>
    <lineage>
        <taxon>Bacteria</taxon>
        <taxon>Bacillati</taxon>
        <taxon>Bacillota</taxon>
        <taxon>Clostridia</taxon>
        <taxon>Peptostreptococcales</taxon>
        <taxon>Peptostreptococcaceae</taxon>
        <taxon>Intestinibacter</taxon>
    </lineage>
</organism>
<accession>A0A6N3C526</accession>
<feature type="transmembrane region" description="Helical" evidence="8">
    <location>
        <begin position="183"/>
        <end position="204"/>
    </location>
</feature>
<dbReference type="CDD" id="cd06550">
    <property type="entry name" value="TM_ABC_iron-siderophores_like"/>
    <property type="match status" value="1"/>
</dbReference>
<keyword evidence="6 8" id="KW-1133">Transmembrane helix</keyword>
<dbReference type="EMBL" id="CACRUE010000026">
    <property type="protein sequence ID" value="VYU10129.1"/>
    <property type="molecule type" value="Genomic_DNA"/>
</dbReference>
<feature type="transmembrane region" description="Helical" evidence="8">
    <location>
        <begin position="310"/>
        <end position="327"/>
    </location>
</feature>
<feature type="transmembrane region" description="Helical" evidence="8">
    <location>
        <begin position="225"/>
        <end position="244"/>
    </location>
</feature>
<protein>
    <submittedName>
        <fullName evidence="9">Hemin transport system permease protein HmuU</fullName>
    </submittedName>
</protein>